<proteinExistence type="predicted"/>
<keyword evidence="1" id="KW-0539">Nucleus</keyword>
<protein>
    <submittedName>
        <fullName evidence="5">Uncharacterized protein</fullName>
    </submittedName>
</protein>
<dbReference type="SMART" id="SM01147">
    <property type="entry name" value="DUF1087"/>
    <property type="match status" value="1"/>
</dbReference>
<dbReference type="GO" id="GO:0016887">
    <property type="term" value="F:ATP hydrolysis activity"/>
    <property type="evidence" value="ECO:0007669"/>
    <property type="project" value="TreeGrafter"/>
</dbReference>
<dbReference type="GO" id="GO:0000785">
    <property type="term" value="C:chromatin"/>
    <property type="evidence" value="ECO:0007669"/>
    <property type="project" value="TreeGrafter"/>
</dbReference>
<dbReference type="GO" id="GO:0003682">
    <property type="term" value="F:chromatin binding"/>
    <property type="evidence" value="ECO:0007669"/>
    <property type="project" value="TreeGrafter"/>
</dbReference>
<feature type="domain" description="CHD subfamily II SANT-like" evidence="3">
    <location>
        <begin position="157"/>
        <end position="305"/>
    </location>
</feature>
<feature type="domain" description="DUF1087" evidence="4">
    <location>
        <begin position="56"/>
        <end position="123"/>
    </location>
</feature>
<dbReference type="GO" id="GO:0005634">
    <property type="term" value="C:nucleus"/>
    <property type="evidence" value="ECO:0007669"/>
    <property type="project" value="TreeGrafter"/>
</dbReference>
<dbReference type="PANTHER" id="PTHR45623:SF17">
    <property type="entry name" value="CHROMODOMAIN-HELICASE-DNA-BINDING PROTEIN 3-RELATED"/>
    <property type="match status" value="1"/>
</dbReference>
<sequence length="534" mass="61048">MANWVQSWLRLRTGPDPVNTEDDFDEDFVQQQVERTAGTNQVASFGYINENEAAALKEAQGVTAASEEAQAIENNSSDRTSHWEELLKDKYEVQQAEELNALAKRKRNGKQLVMYVEEDDLDGLEVTSDEKEEDDLDGLEVNSDEKEEADDAEPTVVKAPRKRKPRTVTKPYRKRARHHSGPRPLMEGEGESLKVLGFDKDERKRFSYTFMRYGLDNNDWKKFIPFIPRFKFKTFDEIKAYGLLFLKHMSEDIGDSSQTFSDGVPIENDKPDDVRVRIALLLLFKEKCKYLEDNPTKDVSPAHIYRSFQSKQTFWQKIEYDKILVRGVFKHGHGSWLKIIDDEEFRPVEEALCRRWGYPFPYKSLSGGEQTDSSLNNETGMAENNNAAVDKGLIKIIRGKLSDKVRRRVTVLEAALMQEYAENLEKEQSKARAKVMDTSGTSFVDADKEMLDGLPKNDPIISEEISAAAVNNKQARVEVAKPYNQRVNENSRESFQTYFNNQPLTQMLRGSHSKSAGTDHDVEMDAADNVIVLD</sequence>
<accession>A0A8T1YGY8</accession>
<dbReference type="Proteomes" id="UP000694251">
    <property type="component" value="Chromosome 12"/>
</dbReference>
<dbReference type="InterPro" id="IPR009462">
    <property type="entry name" value="CHD_II_SANT-like"/>
</dbReference>
<dbReference type="SMART" id="SM01146">
    <property type="entry name" value="DUF1086"/>
    <property type="match status" value="1"/>
</dbReference>
<reference evidence="5 6" key="1">
    <citation type="submission" date="2020-12" db="EMBL/GenBank/DDBJ databases">
        <title>Concerted genomic and epigenomic changes stabilize Arabidopsis allopolyploids.</title>
        <authorList>
            <person name="Chen Z."/>
        </authorList>
    </citation>
    <scope>NUCLEOTIDE SEQUENCE [LARGE SCALE GENOMIC DNA]</scope>
    <source>
        <strain evidence="5">As9502</strain>
        <tissue evidence="5">Leaf</tissue>
    </source>
</reference>
<dbReference type="AlphaFoldDB" id="A0A8T1YGY8"/>
<evidence type="ECO:0000256" key="2">
    <source>
        <dbReference type="SAM" id="MobiDB-lite"/>
    </source>
</evidence>
<feature type="region of interest" description="Disordered" evidence="2">
    <location>
        <begin position="121"/>
        <end position="188"/>
    </location>
</feature>
<evidence type="ECO:0000259" key="3">
    <source>
        <dbReference type="SMART" id="SM01146"/>
    </source>
</evidence>
<dbReference type="Pfam" id="PF06461">
    <property type="entry name" value="CHDII_SANT-like"/>
    <property type="match status" value="1"/>
</dbReference>
<dbReference type="GO" id="GO:0003677">
    <property type="term" value="F:DNA binding"/>
    <property type="evidence" value="ECO:0007669"/>
    <property type="project" value="InterPro"/>
</dbReference>
<evidence type="ECO:0000259" key="4">
    <source>
        <dbReference type="SMART" id="SM01147"/>
    </source>
</evidence>
<comment type="caution">
    <text evidence="5">The sequence shown here is derived from an EMBL/GenBank/DDBJ whole genome shotgun (WGS) entry which is preliminary data.</text>
</comment>
<dbReference type="EMBL" id="JAEFBJ010000012">
    <property type="protein sequence ID" value="KAG7545427.1"/>
    <property type="molecule type" value="Genomic_DNA"/>
</dbReference>
<keyword evidence="6" id="KW-1185">Reference proteome</keyword>
<dbReference type="GO" id="GO:0042393">
    <property type="term" value="F:histone binding"/>
    <property type="evidence" value="ECO:0007669"/>
    <property type="project" value="TreeGrafter"/>
</dbReference>
<dbReference type="Pfam" id="PF06465">
    <property type="entry name" value="DUF1087"/>
    <property type="match status" value="1"/>
</dbReference>
<dbReference type="PANTHER" id="PTHR45623">
    <property type="entry name" value="CHROMODOMAIN-HELICASE-DNA-BINDING PROTEIN 3-RELATED-RELATED"/>
    <property type="match status" value="1"/>
</dbReference>
<evidence type="ECO:0000313" key="5">
    <source>
        <dbReference type="EMBL" id="KAG7545427.1"/>
    </source>
</evidence>
<name>A0A8T1YGY8_ARASU</name>
<dbReference type="OrthoDB" id="5857104at2759"/>
<evidence type="ECO:0000256" key="1">
    <source>
        <dbReference type="ARBA" id="ARBA00023242"/>
    </source>
</evidence>
<evidence type="ECO:0000313" key="6">
    <source>
        <dbReference type="Proteomes" id="UP000694251"/>
    </source>
</evidence>
<gene>
    <name evidence="5" type="ORF">ISN44_As12g008900</name>
</gene>
<dbReference type="GO" id="GO:0140658">
    <property type="term" value="F:ATP-dependent chromatin remodeler activity"/>
    <property type="evidence" value="ECO:0007669"/>
    <property type="project" value="TreeGrafter"/>
</dbReference>
<feature type="compositionally biased region" description="Basic residues" evidence="2">
    <location>
        <begin position="159"/>
        <end position="181"/>
    </location>
</feature>
<organism evidence="5 6">
    <name type="scientific">Arabidopsis suecica</name>
    <name type="common">Swedish thale-cress</name>
    <name type="synonym">Cardaminopsis suecica</name>
    <dbReference type="NCBI Taxonomy" id="45249"/>
    <lineage>
        <taxon>Eukaryota</taxon>
        <taxon>Viridiplantae</taxon>
        <taxon>Streptophyta</taxon>
        <taxon>Embryophyta</taxon>
        <taxon>Tracheophyta</taxon>
        <taxon>Spermatophyta</taxon>
        <taxon>Magnoliopsida</taxon>
        <taxon>eudicotyledons</taxon>
        <taxon>Gunneridae</taxon>
        <taxon>Pentapetalae</taxon>
        <taxon>rosids</taxon>
        <taxon>malvids</taxon>
        <taxon>Brassicales</taxon>
        <taxon>Brassicaceae</taxon>
        <taxon>Camelineae</taxon>
        <taxon>Arabidopsis</taxon>
    </lineage>
</organism>
<dbReference type="InterPro" id="IPR009463">
    <property type="entry name" value="DUF1087"/>
</dbReference>